<keyword evidence="10 22" id="KW-1133">Transmembrane helix</keyword>
<sequence length="386" mass="41852">MLKKLFRHYDYSLIVTICMLLGLGLIMVYSASMVVAVSRYELPSAYFFQRQLIWSCLGIFAGLVGMIIPYKVYMKFVKPITVITIFLLILLFVVGHTSNNAQSWFTLGGFNIQPSELAKLTVIVYLASVFAKKQAFISNFKTSVLPPLILICIIFILVEAQPDLGTAMIIAGVAGTIIICSGIRAKHVITLLILSLIAVTLMFTFMISNVQSDRFQAAYDPFSIQQGAGKQLVNSYIAIASGGFTGKGLGQSIEKAGFLPEPHTDFIIAIIGEELGFIGILFVIICLAYLVLKGIVIAIRCKDVFGSLLAIGVSSLIAIQTFVNLGAATGLLPITGVTLPFISYGGSSLVMLLFTMGVLINISAFVNIKRSHQANQGEKENAIETH</sequence>
<keyword evidence="13" id="KW-0961">Cell wall biogenesis/degradation</keyword>
<evidence type="ECO:0000313" key="24">
    <source>
        <dbReference type="Proteomes" id="UP000440978"/>
    </source>
</evidence>
<dbReference type="GO" id="GO:0015648">
    <property type="term" value="F:lipid-linked peptidoglycan transporter activity"/>
    <property type="evidence" value="ECO:0007669"/>
    <property type="project" value="TreeGrafter"/>
</dbReference>
<comment type="pathway">
    <text evidence="2">Cell wall biogenesis; peptidoglycan biosynthesis.</text>
</comment>
<evidence type="ECO:0000256" key="22">
    <source>
        <dbReference type="SAM" id="Phobius"/>
    </source>
</evidence>
<evidence type="ECO:0000256" key="20">
    <source>
        <dbReference type="ARBA" id="ARBA00049902"/>
    </source>
</evidence>
<evidence type="ECO:0000256" key="12">
    <source>
        <dbReference type="ARBA" id="ARBA00023306"/>
    </source>
</evidence>
<evidence type="ECO:0000256" key="1">
    <source>
        <dbReference type="ARBA" id="ARBA00004651"/>
    </source>
</evidence>
<keyword evidence="4" id="KW-0132">Cell division</keyword>
<dbReference type="EMBL" id="WNHB01000011">
    <property type="protein sequence ID" value="MTT31989.1"/>
    <property type="molecule type" value="Genomic_DNA"/>
</dbReference>
<feature type="transmembrane region" description="Helical" evidence="22">
    <location>
        <begin position="52"/>
        <end position="73"/>
    </location>
</feature>
<comment type="function">
    <text evidence="21">Peptidoglycan polymerase that is essential for cell division.</text>
</comment>
<keyword evidence="6" id="KW-0808">Transferase</keyword>
<dbReference type="PROSITE" id="PS00428">
    <property type="entry name" value="FTSW_RODA_SPOVE"/>
    <property type="match status" value="1"/>
</dbReference>
<feature type="transmembrane region" description="Helical" evidence="22">
    <location>
        <begin position="266"/>
        <end position="292"/>
    </location>
</feature>
<dbReference type="InterPro" id="IPR013437">
    <property type="entry name" value="FtsW"/>
</dbReference>
<feature type="transmembrane region" description="Helical" evidence="22">
    <location>
        <begin position="304"/>
        <end position="323"/>
    </location>
</feature>
<dbReference type="GO" id="GO:0005886">
    <property type="term" value="C:plasma membrane"/>
    <property type="evidence" value="ECO:0007669"/>
    <property type="project" value="UniProtKB-SubCell"/>
</dbReference>
<accession>A0A6N8CP94</accession>
<evidence type="ECO:0000256" key="6">
    <source>
        <dbReference type="ARBA" id="ARBA00022679"/>
    </source>
</evidence>
<keyword evidence="3" id="KW-1003">Cell membrane</keyword>
<proteinExistence type="inferred from homology"/>
<evidence type="ECO:0000256" key="11">
    <source>
        <dbReference type="ARBA" id="ARBA00023136"/>
    </source>
</evidence>
<evidence type="ECO:0000256" key="9">
    <source>
        <dbReference type="ARBA" id="ARBA00022984"/>
    </source>
</evidence>
<dbReference type="Pfam" id="PF01098">
    <property type="entry name" value="FTSW_RODA_SPOVE"/>
    <property type="match status" value="1"/>
</dbReference>
<comment type="caution">
    <text evidence="23">The sequence shown here is derived from an EMBL/GenBank/DDBJ whole genome shotgun (WGS) entry which is preliminary data.</text>
</comment>
<dbReference type="PANTHER" id="PTHR30474:SF2">
    <property type="entry name" value="PEPTIDOGLYCAN GLYCOSYLTRANSFERASE FTSW-RELATED"/>
    <property type="match status" value="1"/>
</dbReference>
<feature type="transmembrane region" description="Helical" evidence="22">
    <location>
        <begin position="104"/>
        <end position="127"/>
    </location>
</feature>
<feature type="transmembrane region" description="Helical" evidence="22">
    <location>
        <begin position="139"/>
        <end position="158"/>
    </location>
</feature>
<feature type="transmembrane region" description="Helical" evidence="22">
    <location>
        <begin position="12"/>
        <end position="32"/>
    </location>
</feature>
<keyword evidence="7 22" id="KW-0812">Transmembrane</keyword>
<dbReference type="EC" id="2.4.99.28" evidence="19"/>
<dbReference type="Proteomes" id="UP000440978">
    <property type="component" value="Unassembled WGS sequence"/>
</dbReference>
<evidence type="ECO:0000256" key="13">
    <source>
        <dbReference type="ARBA" id="ARBA00023316"/>
    </source>
</evidence>
<dbReference type="GO" id="GO:0009252">
    <property type="term" value="P:peptidoglycan biosynthetic process"/>
    <property type="evidence" value="ECO:0007669"/>
    <property type="project" value="UniProtKB-KW"/>
</dbReference>
<evidence type="ECO:0000256" key="3">
    <source>
        <dbReference type="ARBA" id="ARBA00022475"/>
    </source>
</evidence>
<evidence type="ECO:0000256" key="8">
    <source>
        <dbReference type="ARBA" id="ARBA00022960"/>
    </source>
</evidence>
<protein>
    <recommendedName>
        <fullName evidence="17">Probable peptidoglycan glycosyltransferase FtsW</fullName>
        <ecNumber evidence="19">2.4.99.28</ecNumber>
    </recommendedName>
    <alternativeName>
        <fullName evidence="18">Cell division protein FtsW</fullName>
    </alternativeName>
    <alternativeName>
        <fullName evidence="15">Cell wall polymerase</fullName>
    </alternativeName>
    <alternativeName>
        <fullName evidence="14">Peptidoglycan polymerase</fullName>
    </alternativeName>
</protein>
<evidence type="ECO:0000256" key="7">
    <source>
        <dbReference type="ARBA" id="ARBA00022692"/>
    </source>
</evidence>
<dbReference type="GO" id="GO:0008955">
    <property type="term" value="F:peptidoglycan glycosyltransferase activity"/>
    <property type="evidence" value="ECO:0007669"/>
    <property type="project" value="UniProtKB-EC"/>
</dbReference>
<feature type="transmembrane region" description="Helical" evidence="22">
    <location>
        <begin position="164"/>
        <end position="181"/>
    </location>
</feature>
<evidence type="ECO:0000256" key="19">
    <source>
        <dbReference type="ARBA" id="ARBA00044770"/>
    </source>
</evidence>
<evidence type="ECO:0000256" key="15">
    <source>
        <dbReference type="ARBA" id="ARBA00033270"/>
    </source>
</evidence>
<dbReference type="GO" id="GO:0071555">
    <property type="term" value="P:cell wall organization"/>
    <property type="evidence" value="ECO:0007669"/>
    <property type="project" value="UniProtKB-KW"/>
</dbReference>
<evidence type="ECO:0000256" key="18">
    <source>
        <dbReference type="ARBA" id="ARBA00041418"/>
    </source>
</evidence>
<dbReference type="InterPro" id="IPR001182">
    <property type="entry name" value="FtsW/RodA"/>
</dbReference>
<evidence type="ECO:0000256" key="21">
    <source>
        <dbReference type="ARBA" id="ARBA00049966"/>
    </source>
</evidence>
<keyword evidence="12" id="KW-0131">Cell cycle</keyword>
<name>A0A6N8CP94_9BACI</name>
<evidence type="ECO:0000313" key="23">
    <source>
        <dbReference type="EMBL" id="MTT31989.1"/>
    </source>
</evidence>
<evidence type="ECO:0000256" key="17">
    <source>
        <dbReference type="ARBA" id="ARBA00041185"/>
    </source>
</evidence>
<evidence type="ECO:0000256" key="2">
    <source>
        <dbReference type="ARBA" id="ARBA00004752"/>
    </source>
</evidence>
<dbReference type="GO" id="GO:0051301">
    <property type="term" value="P:cell division"/>
    <property type="evidence" value="ECO:0007669"/>
    <property type="project" value="UniProtKB-KW"/>
</dbReference>
<keyword evidence="24" id="KW-1185">Reference proteome</keyword>
<dbReference type="OrthoDB" id="9768187at2"/>
<dbReference type="InterPro" id="IPR018365">
    <property type="entry name" value="Cell_cycle_FtsW-rel_CS"/>
</dbReference>
<dbReference type="PANTHER" id="PTHR30474">
    <property type="entry name" value="CELL CYCLE PROTEIN"/>
    <property type="match status" value="1"/>
</dbReference>
<feature type="transmembrane region" description="Helical" evidence="22">
    <location>
        <begin position="80"/>
        <end position="98"/>
    </location>
</feature>
<comment type="similarity">
    <text evidence="16">Belongs to the SEDS family. FtsW subfamily.</text>
</comment>
<feature type="transmembrane region" description="Helical" evidence="22">
    <location>
        <begin position="188"/>
        <end position="207"/>
    </location>
</feature>
<evidence type="ECO:0000256" key="10">
    <source>
        <dbReference type="ARBA" id="ARBA00022989"/>
    </source>
</evidence>
<evidence type="ECO:0000256" key="14">
    <source>
        <dbReference type="ARBA" id="ARBA00032370"/>
    </source>
</evidence>
<dbReference type="AlphaFoldDB" id="A0A6N8CP94"/>
<evidence type="ECO:0000256" key="5">
    <source>
        <dbReference type="ARBA" id="ARBA00022676"/>
    </source>
</evidence>
<comment type="catalytic activity">
    <reaction evidence="20">
        <text>[GlcNAc-(1-&gt;4)-Mur2Ac(oyl-L-Ala-gamma-D-Glu-L-Lys-D-Ala-D-Ala)](n)-di-trans,octa-cis-undecaprenyl diphosphate + beta-D-GlcNAc-(1-&gt;4)-Mur2Ac(oyl-L-Ala-gamma-D-Glu-L-Lys-D-Ala-D-Ala)-di-trans,octa-cis-undecaprenyl diphosphate = [GlcNAc-(1-&gt;4)-Mur2Ac(oyl-L-Ala-gamma-D-Glu-L-Lys-D-Ala-D-Ala)](n+1)-di-trans,octa-cis-undecaprenyl diphosphate + di-trans,octa-cis-undecaprenyl diphosphate + H(+)</text>
        <dbReference type="Rhea" id="RHEA:23708"/>
        <dbReference type="Rhea" id="RHEA-COMP:9602"/>
        <dbReference type="Rhea" id="RHEA-COMP:9603"/>
        <dbReference type="ChEBI" id="CHEBI:15378"/>
        <dbReference type="ChEBI" id="CHEBI:58405"/>
        <dbReference type="ChEBI" id="CHEBI:60033"/>
        <dbReference type="ChEBI" id="CHEBI:78435"/>
        <dbReference type="EC" id="2.4.99.28"/>
    </reaction>
</comment>
<dbReference type="GO" id="GO:0008360">
    <property type="term" value="P:regulation of cell shape"/>
    <property type="evidence" value="ECO:0007669"/>
    <property type="project" value="UniProtKB-KW"/>
</dbReference>
<evidence type="ECO:0000256" key="4">
    <source>
        <dbReference type="ARBA" id="ARBA00022618"/>
    </source>
</evidence>
<keyword evidence="5" id="KW-0328">Glycosyltransferase</keyword>
<keyword evidence="8" id="KW-0133">Cell shape</keyword>
<comment type="subcellular location">
    <subcellularLocation>
        <location evidence="1">Cell membrane</location>
        <topology evidence="1">Multi-pass membrane protein</topology>
    </subcellularLocation>
</comment>
<keyword evidence="11 22" id="KW-0472">Membrane</keyword>
<reference evidence="23 24" key="1">
    <citation type="submission" date="2019-11" db="EMBL/GenBank/DDBJ databases">
        <title>Terrilactibacillus tamarindus sp. nov. BCM23-1 isolated from bark of Tamarindus indica.</title>
        <authorList>
            <person name="Kingkaew E."/>
            <person name="Tanasupawat S."/>
        </authorList>
    </citation>
    <scope>NUCLEOTIDE SEQUENCE [LARGE SCALE GENOMIC DNA]</scope>
    <source>
        <strain evidence="23 24">BCM23-1</strain>
    </source>
</reference>
<dbReference type="GO" id="GO:0032153">
    <property type="term" value="C:cell division site"/>
    <property type="evidence" value="ECO:0007669"/>
    <property type="project" value="TreeGrafter"/>
</dbReference>
<dbReference type="RefSeq" id="WP_155218580.1">
    <property type="nucleotide sequence ID" value="NZ_WNHB01000011.1"/>
</dbReference>
<gene>
    <name evidence="23" type="primary">ftsW</name>
    <name evidence="23" type="ORF">GMB86_08190</name>
</gene>
<feature type="transmembrane region" description="Helical" evidence="22">
    <location>
        <begin position="343"/>
        <end position="366"/>
    </location>
</feature>
<dbReference type="NCBIfam" id="TIGR02614">
    <property type="entry name" value="ftsW"/>
    <property type="match status" value="1"/>
</dbReference>
<evidence type="ECO:0000256" key="16">
    <source>
        <dbReference type="ARBA" id="ARBA00038053"/>
    </source>
</evidence>
<keyword evidence="9" id="KW-0573">Peptidoglycan synthesis</keyword>
<organism evidence="23 24">
    <name type="scientific">Terrilactibacillus tamarindi</name>
    <dbReference type="NCBI Taxonomy" id="2599694"/>
    <lineage>
        <taxon>Bacteria</taxon>
        <taxon>Bacillati</taxon>
        <taxon>Bacillota</taxon>
        <taxon>Bacilli</taxon>
        <taxon>Bacillales</taxon>
        <taxon>Bacillaceae</taxon>
        <taxon>Terrilactibacillus</taxon>
    </lineage>
</organism>